<evidence type="ECO:0000313" key="1">
    <source>
        <dbReference type="EMBL" id="MBU2951832.1"/>
    </source>
</evidence>
<dbReference type="Proteomes" id="UP001647509">
    <property type="component" value="Unassembled WGS sequence"/>
</dbReference>
<organism evidence="1 2">
    <name type="scientific">Pseudotamlana agarivorans</name>
    <dbReference type="NCBI Taxonomy" id="481183"/>
    <lineage>
        <taxon>Bacteria</taxon>
        <taxon>Pseudomonadati</taxon>
        <taxon>Bacteroidota</taxon>
        <taxon>Flavobacteriia</taxon>
        <taxon>Flavobacteriales</taxon>
        <taxon>Flavobacteriaceae</taxon>
        <taxon>Pseudotamlana</taxon>
    </lineage>
</organism>
<keyword evidence="2" id="KW-1185">Reference proteome</keyword>
<reference evidence="1" key="1">
    <citation type="submission" date="2021-05" db="EMBL/GenBank/DDBJ databases">
        <title>Draft genomes of bacteria isolated from model marine particles.</title>
        <authorList>
            <person name="Datta M.S."/>
            <person name="Schwartzman J.A."/>
            <person name="Enke T.N."/>
            <person name="Saavedra J."/>
            <person name="Cermak N."/>
            <person name="Cordero O.X."/>
        </authorList>
    </citation>
    <scope>NUCLEOTIDE SEQUENCE</scope>
    <source>
        <strain evidence="1">I2M19</strain>
    </source>
</reference>
<dbReference type="EMBL" id="JAHKPD010000021">
    <property type="protein sequence ID" value="MBU2951832.1"/>
    <property type="molecule type" value="Genomic_DNA"/>
</dbReference>
<proteinExistence type="predicted"/>
<gene>
    <name evidence="1" type="ORF">KO493_14120</name>
</gene>
<protein>
    <submittedName>
        <fullName evidence="1">YcxB family protein</fullName>
    </submittedName>
</protein>
<evidence type="ECO:0000313" key="2">
    <source>
        <dbReference type="Proteomes" id="UP001647509"/>
    </source>
</evidence>
<name>A0ACC5UBX0_9FLAO</name>
<accession>A0ACC5UBX0</accession>
<sequence length="178" mass="21452">MKINYLLTNLDFLEYQLYTSSKSESQKKKRFRSRYIVFILYTLIGLYFAYKNENNSIGGIIASLGLLWFAFYPMYAKWNYKRHFKKHIEENYKNRINKPVEIDFDENFLNVKDFTSESKINGTELKELIETKDHFFIKLTTGLSLIIPKYSIENQTKLKKRVTEFGAEYIDELNWEWK</sequence>
<comment type="caution">
    <text evidence="1">The sequence shown here is derived from an EMBL/GenBank/DDBJ whole genome shotgun (WGS) entry which is preliminary data.</text>
</comment>